<organism evidence="1 2">
    <name type="scientific">Devosia albogilva</name>
    <dbReference type="NCBI Taxonomy" id="429726"/>
    <lineage>
        <taxon>Bacteria</taxon>
        <taxon>Pseudomonadati</taxon>
        <taxon>Pseudomonadota</taxon>
        <taxon>Alphaproteobacteria</taxon>
        <taxon>Hyphomicrobiales</taxon>
        <taxon>Devosiaceae</taxon>
        <taxon>Devosia</taxon>
    </lineage>
</organism>
<dbReference type="SUPFAM" id="SSF56784">
    <property type="entry name" value="HAD-like"/>
    <property type="match status" value="1"/>
</dbReference>
<dbReference type="PANTHER" id="PTHR43611:SF3">
    <property type="entry name" value="FLAVIN MONONUCLEOTIDE HYDROLASE 1, CHLOROPLATIC"/>
    <property type="match status" value="1"/>
</dbReference>
<sequence>MRTIMMDVDGVLVSGRPQDGGHLFTDLERDLGISLPVLQREFFVPRWPDIVTGRKPLLPELTEVLTRIAPSVTAETLQDYWLRNDSRIDHDLLAAIAVFRAGGDRVFLATNQEHHRARYLMEEMGLAAHVDGIFYSAALGCRKPDPSFFELAKAQAAPAGGDLLLIDDTEANVLAARRCGWRAIHWLPGMNLAAEITRAERVPRPG</sequence>
<dbReference type="NCBIfam" id="TIGR01509">
    <property type="entry name" value="HAD-SF-IA-v3"/>
    <property type="match status" value="1"/>
</dbReference>
<dbReference type="SFLD" id="SFLDG01129">
    <property type="entry name" value="C1.5:_HAD__Beta-PGM__Phosphata"/>
    <property type="match status" value="1"/>
</dbReference>
<dbReference type="SFLD" id="SFLDS00003">
    <property type="entry name" value="Haloacid_Dehalogenase"/>
    <property type="match status" value="1"/>
</dbReference>
<reference evidence="2" key="1">
    <citation type="journal article" date="2019" name="Int. J. Syst. Evol. Microbiol.">
        <title>The Global Catalogue of Microorganisms (GCM) 10K type strain sequencing project: providing services to taxonomists for standard genome sequencing and annotation.</title>
        <authorList>
            <consortium name="The Broad Institute Genomics Platform"/>
            <consortium name="The Broad Institute Genome Sequencing Center for Infectious Disease"/>
            <person name="Wu L."/>
            <person name="Ma J."/>
        </authorList>
    </citation>
    <scope>NUCLEOTIDE SEQUENCE [LARGE SCALE GENOMIC DNA]</scope>
    <source>
        <strain evidence="2">CCM 7427</strain>
    </source>
</reference>
<protein>
    <submittedName>
        <fullName evidence="1">HAD-IA family hydrolase</fullName>
    </submittedName>
</protein>
<dbReference type="RefSeq" id="WP_386832947.1">
    <property type="nucleotide sequence ID" value="NZ_JBHUNP010000001.1"/>
</dbReference>
<dbReference type="PANTHER" id="PTHR43611">
    <property type="entry name" value="ALPHA-D-GLUCOSE 1-PHOSPHATE PHOSPHATASE"/>
    <property type="match status" value="1"/>
</dbReference>
<proteinExistence type="predicted"/>
<evidence type="ECO:0000313" key="2">
    <source>
        <dbReference type="Proteomes" id="UP001597521"/>
    </source>
</evidence>
<dbReference type="InterPro" id="IPR023214">
    <property type="entry name" value="HAD_sf"/>
</dbReference>
<gene>
    <name evidence="1" type="ORF">ACFSX5_08925</name>
</gene>
<name>A0ABW5QJH0_9HYPH</name>
<accession>A0ABW5QJH0</accession>
<dbReference type="InterPro" id="IPR006439">
    <property type="entry name" value="HAD-SF_hydro_IA"/>
</dbReference>
<dbReference type="Proteomes" id="UP001597521">
    <property type="component" value="Unassembled WGS sequence"/>
</dbReference>
<dbReference type="GO" id="GO:0016787">
    <property type="term" value="F:hydrolase activity"/>
    <property type="evidence" value="ECO:0007669"/>
    <property type="project" value="UniProtKB-KW"/>
</dbReference>
<keyword evidence="1" id="KW-0378">Hydrolase</keyword>
<comment type="caution">
    <text evidence="1">The sequence shown here is derived from an EMBL/GenBank/DDBJ whole genome shotgun (WGS) entry which is preliminary data.</text>
</comment>
<keyword evidence="2" id="KW-1185">Reference proteome</keyword>
<dbReference type="EMBL" id="JBHUNP010000001">
    <property type="protein sequence ID" value="MFD2647912.1"/>
    <property type="molecule type" value="Genomic_DNA"/>
</dbReference>
<dbReference type="Pfam" id="PF00702">
    <property type="entry name" value="Hydrolase"/>
    <property type="match status" value="1"/>
</dbReference>
<evidence type="ECO:0000313" key="1">
    <source>
        <dbReference type="EMBL" id="MFD2647912.1"/>
    </source>
</evidence>
<dbReference type="InterPro" id="IPR036412">
    <property type="entry name" value="HAD-like_sf"/>
</dbReference>
<dbReference type="Gene3D" id="3.40.50.1000">
    <property type="entry name" value="HAD superfamily/HAD-like"/>
    <property type="match status" value="1"/>
</dbReference>